<dbReference type="SUPFAM" id="SSF48537">
    <property type="entry name" value="Phospholipase C/P1 nuclease"/>
    <property type="match status" value="1"/>
</dbReference>
<dbReference type="GO" id="GO:0046872">
    <property type="term" value="F:metal ion binding"/>
    <property type="evidence" value="ECO:0007669"/>
    <property type="project" value="UniProtKB-KW"/>
</dbReference>
<keyword evidence="8" id="KW-0732">Signal</keyword>
<evidence type="ECO:0000256" key="6">
    <source>
        <dbReference type="ARBA" id="ARBA00023157"/>
    </source>
</evidence>
<dbReference type="GO" id="GO:0003676">
    <property type="term" value="F:nucleic acid binding"/>
    <property type="evidence" value="ECO:0007669"/>
    <property type="project" value="InterPro"/>
</dbReference>
<evidence type="ECO:0000256" key="7">
    <source>
        <dbReference type="ARBA" id="ARBA00023180"/>
    </source>
</evidence>
<name>A0AAD5MA56_PYTIN</name>
<evidence type="ECO:0000313" key="10">
    <source>
        <dbReference type="Proteomes" id="UP001209570"/>
    </source>
</evidence>
<keyword evidence="2" id="KW-0540">Nuclease</keyword>
<keyword evidence="7" id="KW-0325">Glycoprotein</keyword>
<evidence type="ECO:0000256" key="5">
    <source>
        <dbReference type="ARBA" id="ARBA00022801"/>
    </source>
</evidence>
<dbReference type="EMBL" id="JAKCXM010000001">
    <property type="protein sequence ID" value="KAJ0410256.1"/>
    <property type="molecule type" value="Genomic_DNA"/>
</dbReference>
<dbReference type="PANTHER" id="PTHR33146">
    <property type="entry name" value="ENDONUCLEASE 4"/>
    <property type="match status" value="1"/>
</dbReference>
<keyword evidence="3" id="KW-0479">Metal-binding</keyword>
<organism evidence="9 10">
    <name type="scientific">Pythium insidiosum</name>
    <name type="common">Pythiosis disease agent</name>
    <dbReference type="NCBI Taxonomy" id="114742"/>
    <lineage>
        <taxon>Eukaryota</taxon>
        <taxon>Sar</taxon>
        <taxon>Stramenopiles</taxon>
        <taxon>Oomycota</taxon>
        <taxon>Peronosporomycetes</taxon>
        <taxon>Pythiales</taxon>
        <taxon>Pythiaceae</taxon>
        <taxon>Pythium</taxon>
    </lineage>
</organism>
<evidence type="ECO:0000256" key="3">
    <source>
        <dbReference type="ARBA" id="ARBA00022723"/>
    </source>
</evidence>
<dbReference type="InterPro" id="IPR003154">
    <property type="entry name" value="S1/P1nuclease"/>
</dbReference>
<evidence type="ECO:0000256" key="1">
    <source>
        <dbReference type="ARBA" id="ARBA00009547"/>
    </source>
</evidence>
<feature type="chain" id="PRO_5042275176" evidence="8">
    <location>
        <begin position="24"/>
        <end position="339"/>
    </location>
</feature>
<dbReference type="InterPro" id="IPR008947">
    <property type="entry name" value="PLipase_C/P1_nuclease_dom_sf"/>
</dbReference>
<keyword evidence="4" id="KW-0255">Endonuclease</keyword>
<dbReference type="GO" id="GO:0006308">
    <property type="term" value="P:DNA catabolic process"/>
    <property type="evidence" value="ECO:0007669"/>
    <property type="project" value="InterPro"/>
</dbReference>
<dbReference type="AlphaFoldDB" id="A0AAD5MA56"/>
<dbReference type="Pfam" id="PF02265">
    <property type="entry name" value="S1-P1_nuclease"/>
    <property type="match status" value="1"/>
</dbReference>
<protein>
    <submittedName>
        <fullName evidence="9">Uncharacterized protein</fullName>
    </submittedName>
</protein>
<dbReference type="Gene3D" id="1.10.575.10">
    <property type="entry name" value="P1 Nuclease"/>
    <property type="match status" value="1"/>
</dbReference>
<evidence type="ECO:0000256" key="4">
    <source>
        <dbReference type="ARBA" id="ARBA00022759"/>
    </source>
</evidence>
<proteinExistence type="inferred from homology"/>
<evidence type="ECO:0000313" key="9">
    <source>
        <dbReference type="EMBL" id="KAJ0410256.1"/>
    </source>
</evidence>
<reference evidence="9" key="1">
    <citation type="submission" date="2021-12" db="EMBL/GenBank/DDBJ databases">
        <title>Prjna785345.</title>
        <authorList>
            <person name="Rujirawat T."/>
            <person name="Krajaejun T."/>
        </authorList>
    </citation>
    <scope>NUCLEOTIDE SEQUENCE</scope>
    <source>
        <strain evidence="9">Pi057C3</strain>
    </source>
</reference>
<evidence type="ECO:0000256" key="2">
    <source>
        <dbReference type="ARBA" id="ARBA00022722"/>
    </source>
</evidence>
<feature type="signal peptide" evidence="8">
    <location>
        <begin position="1"/>
        <end position="23"/>
    </location>
</feature>
<keyword evidence="6" id="KW-1015">Disulfide bond</keyword>
<accession>A0AAD5MA56</accession>
<gene>
    <name evidence="9" type="ORF">P43SY_002588</name>
</gene>
<dbReference type="Proteomes" id="UP001209570">
    <property type="component" value="Unassembled WGS sequence"/>
</dbReference>
<evidence type="ECO:0000256" key="8">
    <source>
        <dbReference type="SAM" id="SignalP"/>
    </source>
</evidence>
<dbReference type="GO" id="GO:0004519">
    <property type="term" value="F:endonuclease activity"/>
    <property type="evidence" value="ECO:0007669"/>
    <property type="project" value="UniProtKB-KW"/>
</dbReference>
<keyword evidence="10" id="KW-1185">Reference proteome</keyword>
<dbReference type="GO" id="GO:0016788">
    <property type="term" value="F:hydrolase activity, acting on ester bonds"/>
    <property type="evidence" value="ECO:0007669"/>
    <property type="project" value="InterPro"/>
</dbReference>
<keyword evidence="5" id="KW-0378">Hydrolase</keyword>
<comment type="similarity">
    <text evidence="1">Belongs to the nuclease type I family.</text>
</comment>
<sequence length="339" mass="37580">MKSTFAGVAALVIAVSQAPVAQGWWDNGHMLCGEVASQLMDKADVATIKAVLSKWDNEFPNLSDLSTATAWADQLKCKQDAAYCKIQNYPSFPLMDDWHYVNLPLYVNGANWGNKEPSVDLVKDALEGNALNVLEKTMGIFQTTKSVWAANLAIRNFLHVFSDLHQPLHTVAGISTEMPGGDRGGNNYRFSSPCDFPNLHALWDAAAGTYSLNNWQPNMDTIRPELQKNATALIQLLPMIYDVVDLERYKKMPYKEFASAVSKNNIIKNIALDSYSFARQVVYAGLDLKQVNGRIACPSKSYLEWASFVAQTRIAVGGKRLAVFMTQFASQLRSLGLDK</sequence>
<comment type="caution">
    <text evidence="9">The sequence shown here is derived from an EMBL/GenBank/DDBJ whole genome shotgun (WGS) entry which is preliminary data.</text>
</comment>
<dbReference type="PANTHER" id="PTHR33146:SF10">
    <property type="entry name" value="STRAND-SPECIFIC NUCLEASE, PUTATIVE-RELATED"/>
    <property type="match status" value="1"/>
</dbReference>
<dbReference type="CDD" id="cd11010">
    <property type="entry name" value="S1-P1_nuclease"/>
    <property type="match status" value="1"/>
</dbReference>